<comment type="similarity">
    <text evidence="3">Belongs to the krueppel C2H2-type zinc-finger protein family.</text>
</comment>
<dbReference type="PROSITE" id="PS50804">
    <property type="entry name" value="SCAN_BOX"/>
    <property type="match status" value="1"/>
</dbReference>
<dbReference type="SUPFAM" id="SSF47353">
    <property type="entry name" value="Retrovirus capsid dimerization domain-like"/>
    <property type="match status" value="1"/>
</dbReference>
<dbReference type="PROSITE" id="PS00028">
    <property type="entry name" value="ZINC_FINGER_C2H2_1"/>
    <property type="match status" value="9"/>
</dbReference>
<dbReference type="FunFam" id="3.30.160.60:FF:001087">
    <property type="entry name" value="Zinc finger and SCAN domain-containing protein 26"/>
    <property type="match status" value="1"/>
</dbReference>
<dbReference type="FunFam" id="3.30.160.60:FF:000176">
    <property type="entry name" value="zinc finger protein 70"/>
    <property type="match status" value="1"/>
</dbReference>
<organism evidence="21 22">
    <name type="scientific">Phocoena sinus</name>
    <name type="common">Vaquita</name>
    <dbReference type="NCBI Taxonomy" id="42100"/>
    <lineage>
        <taxon>Eukaryota</taxon>
        <taxon>Metazoa</taxon>
        <taxon>Chordata</taxon>
        <taxon>Craniata</taxon>
        <taxon>Vertebrata</taxon>
        <taxon>Euteleostomi</taxon>
        <taxon>Mammalia</taxon>
        <taxon>Eutheria</taxon>
        <taxon>Laurasiatheria</taxon>
        <taxon>Artiodactyla</taxon>
        <taxon>Whippomorpha</taxon>
        <taxon>Cetacea</taxon>
        <taxon>Odontoceti</taxon>
        <taxon>Phocoenidae</taxon>
        <taxon>Phocoena</taxon>
    </lineage>
</organism>
<keyword evidence="4" id="KW-1017">Isopeptide bond</keyword>
<feature type="domain" description="C2H2-type" evidence="19">
    <location>
        <begin position="585"/>
        <end position="612"/>
    </location>
</feature>
<dbReference type="Ensembl" id="ENSPSNT00000028737.1">
    <property type="protein sequence ID" value="ENSPSNP00000025565.1"/>
    <property type="gene ID" value="ENSPSNG00000018613.1"/>
</dbReference>
<evidence type="ECO:0000256" key="13">
    <source>
        <dbReference type="ARBA" id="ARBA00023242"/>
    </source>
</evidence>
<dbReference type="Pfam" id="PF02023">
    <property type="entry name" value="SCAN"/>
    <property type="match status" value="1"/>
</dbReference>
<dbReference type="InterPro" id="IPR036236">
    <property type="entry name" value="Znf_C2H2_sf"/>
</dbReference>
<feature type="domain" description="C2H2-type" evidence="19">
    <location>
        <begin position="474"/>
        <end position="501"/>
    </location>
</feature>
<dbReference type="FunFam" id="3.30.160.60:FF:000269">
    <property type="entry name" value="Zinc finger protein 287"/>
    <property type="match status" value="1"/>
</dbReference>
<keyword evidence="8" id="KW-0862">Zinc</keyword>
<feature type="domain" description="SCAN box" evidence="20">
    <location>
        <begin position="106"/>
        <end position="188"/>
    </location>
</feature>
<dbReference type="FunFam" id="3.30.160.60:FF:000003">
    <property type="entry name" value="Zinc finger protein 3 homolog"/>
    <property type="match status" value="1"/>
</dbReference>
<keyword evidence="10" id="KW-0805">Transcription regulation</keyword>
<dbReference type="FunFam" id="1.10.4020.10:FF:000001">
    <property type="entry name" value="zinc finger protein 263 isoform X1"/>
    <property type="match status" value="1"/>
</dbReference>
<reference evidence="21" key="1">
    <citation type="submission" date="2019-08" db="EMBL/GenBank/DDBJ databases">
        <title>Phocoena sinus (Vaquita) genome, mPhoSin1, primary haplotype.</title>
        <authorList>
            <person name="Morin P."/>
            <person name="Mountcastle J."/>
            <person name="Fungtammasan C."/>
            <person name="Rhie A."/>
            <person name="Rojas-Bracho L."/>
            <person name="Smith C.R."/>
            <person name="Taylor B.L."/>
            <person name="Gulland F.M.D."/>
            <person name="Musser W."/>
            <person name="Houck M."/>
            <person name="Haase B."/>
            <person name="Paez S."/>
            <person name="Howe K."/>
            <person name="Torrance J."/>
            <person name="Formenti G."/>
            <person name="Phillippy A."/>
            <person name="Ryder O."/>
            <person name="Jarvis E.D."/>
            <person name="Fedrigo O."/>
        </authorList>
    </citation>
    <scope>NUCLEOTIDE SEQUENCE [LARGE SCALE GENOMIC DNA]</scope>
</reference>
<dbReference type="FunFam" id="3.30.160.60:FF:000330">
    <property type="entry name" value="Zinc finger with KRAB and SCAN domains 1"/>
    <property type="match status" value="1"/>
</dbReference>
<keyword evidence="6" id="KW-0677">Repeat</keyword>
<feature type="region of interest" description="Disordered" evidence="18">
    <location>
        <begin position="280"/>
        <end position="308"/>
    </location>
</feature>
<evidence type="ECO:0000256" key="7">
    <source>
        <dbReference type="ARBA" id="ARBA00022771"/>
    </source>
</evidence>
<feature type="domain" description="C2H2-type" evidence="19">
    <location>
        <begin position="446"/>
        <end position="473"/>
    </location>
</feature>
<dbReference type="Pfam" id="PF00096">
    <property type="entry name" value="zf-C2H2"/>
    <property type="match status" value="10"/>
</dbReference>
<evidence type="ECO:0000256" key="15">
    <source>
        <dbReference type="ARBA" id="ARBA00078507"/>
    </source>
</evidence>
<evidence type="ECO:0000256" key="14">
    <source>
        <dbReference type="ARBA" id="ARBA00070948"/>
    </source>
</evidence>
<dbReference type="FunFam" id="3.30.160.60:FF:002343">
    <property type="entry name" value="Zinc finger protein 33A"/>
    <property type="match status" value="1"/>
</dbReference>
<feature type="domain" description="C2H2-type" evidence="19">
    <location>
        <begin position="557"/>
        <end position="584"/>
    </location>
</feature>
<evidence type="ECO:0000313" key="22">
    <source>
        <dbReference type="Proteomes" id="UP000694554"/>
    </source>
</evidence>
<comment type="subcellular location">
    <subcellularLocation>
        <location evidence="2 17">Nucleus</location>
    </subcellularLocation>
</comment>
<dbReference type="InterPro" id="IPR003309">
    <property type="entry name" value="SCAN_dom"/>
</dbReference>
<evidence type="ECO:0000256" key="11">
    <source>
        <dbReference type="ARBA" id="ARBA00023125"/>
    </source>
</evidence>
<name>A0A8C9E7P1_PHOSS</name>
<comment type="function">
    <text evidence="1">May be involved in transcriptional regulation.</text>
</comment>
<dbReference type="FunFam" id="3.30.160.60:FF:000056">
    <property type="entry name" value="Zinc finger and SCAN domain-containing 20"/>
    <property type="match status" value="1"/>
</dbReference>
<evidence type="ECO:0000256" key="8">
    <source>
        <dbReference type="ARBA" id="ARBA00022833"/>
    </source>
</evidence>
<gene>
    <name evidence="21" type="primary">ZSCAN12</name>
</gene>
<dbReference type="PANTHER" id="PTHR24408">
    <property type="entry name" value="ZINC FINGER PROTEIN"/>
    <property type="match status" value="1"/>
</dbReference>
<evidence type="ECO:0000256" key="12">
    <source>
        <dbReference type="ARBA" id="ARBA00023163"/>
    </source>
</evidence>
<evidence type="ECO:0000259" key="20">
    <source>
        <dbReference type="PROSITE" id="PS50804"/>
    </source>
</evidence>
<evidence type="ECO:0000256" key="18">
    <source>
        <dbReference type="SAM" id="MobiDB-lite"/>
    </source>
</evidence>
<dbReference type="Gene3D" id="1.10.4020.10">
    <property type="entry name" value="DNA breaking-rejoining enzymes"/>
    <property type="match status" value="1"/>
</dbReference>
<dbReference type="CDD" id="cd07936">
    <property type="entry name" value="SCAN"/>
    <property type="match status" value="1"/>
</dbReference>
<dbReference type="GeneTree" id="ENSGT00940000163105"/>
<reference evidence="21" key="2">
    <citation type="submission" date="2025-08" db="UniProtKB">
        <authorList>
            <consortium name="Ensembl"/>
        </authorList>
    </citation>
    <scope>IDENTIFICATION</scope>
</reference>
<feature type="domain" description="C2H2-type" evidence="19">
    <location>
        <begin position="502"/>
        <end position="528"/>
    </location>
</feature>
<keyword evidence="13 17" id="KW-0539">Nucleus</keyword>
<dbReference type="GO" id="GO:0043565">
    <property type="term" value="F:sequence-specific DNA binding"/>
    <property type="evidence" value="ECO:0007669"/>
    <property type="project" value="TreeGrafter"/>
</dbReference>
<dbReference type="FunFam" id="3.30.160.60:FF:000144">
    <property type="entry name" value="zinc finger protein 181 isoform X1"/>
    <property type="match status" value="1"/>
</dbReference>
<dbReference type="Proteomes" id="UP000694554">
    <property type="component" value="Chromosome 11"/>
</dbReference>
<evidence type="ECO:0000256" key="1">
    <source>
        <dbReference type="ARBA" id="ARBA00003767"/>
    </source>
</evidence>
<evidence type="ECO:0000256" key="10">
    <source>
        <dbReference type="ARBA" id="ARBA00023015"/>
    </source>
</evidence>
<evidence type="ECO:0000256" key="3">
    <source>
        <dbReference type="ARBA" id="ARBA00006991"/>
    </source>
</evidence>
<feature type="domain" description="C2H2-type" evidence="19">
    <location>
        <begin position="362"/>
        <end position="389"/>
    </location>
</feature>
<feature type="region of interest" description="Disordered" evidence="18">
    <location>
        <begin position="78"/>
        <end position="98"/>
    </location>
</feature>
<dbReference type="SUPFAM" id="SSF57667">
    <property type="entry name" value="beta-beta-alpha zinc fingers"/>
    <property type="match status" value="6"/>
</dbReference>
<evidence type="ECO:0000256" key="17">
    <source>
        <dbReference type="PROSITE-ProRule" id="PRU00187"/>
    </source>
</evidence>
<dbReference type="AlphaFoldDB" id="A0A8C9E7P1"/>
<proteinExistence type="inferred from homology"/>
<dbReference type="SMART" id="SM00431">
    <property type="entry name" value="SCAN"/>
    <property type="match status" value="1"/>
</dbReference>
<accession>A0A8C9E7P1</accession>
<keyword evidence="12" id="KW-0804">Transcription</keyword>
<evidence type="ECO:0000313" key="21">
    <source>
        <dbReference type="Ensembl" id="ENSPSNP00000025565.1"/>
    </source>
</evidence>
<sequence length="664" mass="76980">MGRCWWVPVSKRFEASTPCPRRETAAGVLGLRSSQKETAQEILLEAFISICTAMMASTWSIQANKEQDELLEIKIEEEEVEEENKGTARQDQNVQKNTTHSREVFRQYFRQFCYQETSGPREALSQLRELCHQWLRPETHTKEQILELLVLEQFLTILPEELQAWVQEQHPQSGEEVVTVLEDLERELDEPGYQVSVHTEEQEMFLQEMVALRTEQEPRMSLPSVKAQLKCESPELEAQKKQVSDVETGNEYRNLKQEVSEEMKPYGNISSKFENEMSQSARYEKTYEPEEKIEEPSGYSREDKQHACDENGVSLTENSDLSEHQRVCPGEKLYECDDCGRAFSQHSCFVEHQRTHTGDRPYKCEECGKTFRGRTVLIRHKITHTGEKPYKCNECGKAFGRWSALNQHQRLHTGEKHYHCNECGKAFSQKAGLFHHLKIHTRDKPYHCTQCNKSFSRRSILTQHQGVHTGAKPYECSECGKAFVYNSSLVSHQEIHHKEKCYQCKECGKSFSQSGLIQHQRIHTGEKPYKCDVCGKAFIQRTSLIEHQRIHTGERPYKCDKCGKAFTQRSVLTEHQRIHTGERPYKCDECGNAFRGITSLIQHQRIHTGEKPYQCDECGKAFRQRKKTSYKDILLKNQCEPQAGVNLLLSSLIPEWQSSCRKDL</sequence>
<evidence type="ECO:0000259" key="19">
    <source>
        <dbReference type="PROSITE" id="PS50157"/>
    </source>
</evidence>
<dbReference type="InterPro" id="IPR038269">
    <property type="entry name" value="SCAN_sf"/>
</dbReference>
<keyword evidence="11" id="KW-0238">DNA-binding</keyword>
<feature type="domain" description="C2H2-type" evidence="19">
    <location>
        <begin position="334"/>
        <end position="361"/>
    </location>
</feature>
<evidence type="ECO:0000256" key="6">
    <source>
        <dbReference type="ARBA" id="ARBA00022737"/>
    </source>
</evidence>
<feature type="domain" description="C2H2-type" evidence="19">
    <location>
        <begin position="418"/>
        <end position="445"/>
    </location>
</feature>
<dbReference type="Gene3D" id="3.30.160.60">
    <property type="entry name" value="Classic Zinc Finger"/>
    <property type="match status" value="11"/>
</dbReference>
<feature type="domain" description="C2H2-type" evidence="19">
    <location>
        <begin position="390"/>
        <end position="417"/>
    </location>
</feature>
<dbReference type="SMART" id="SM00355">
    <property type="entry name" value="ZnF_C2H2"/>
    <property type="match status" value="10"/>
</dbReference>
<evidence type="ECO:0000256" key="4">
    <source>
        <dbReference type="ARBA" id="ARBA00022499"/>
    </source>
</evidence>
<dbReference type="GO" id="GO:0005634">
    <property type="term" value="C:nucleus"/>
    <property type="evidence" value="ECO:0007669"/>
    <property type="project" value="UniProtKB-SubCell"/>
</dbReference>
<feature type="compositionally biased region" description="Polar residues" evidence="18">
    <location>
        <begin position="89"/>
        <end position="98"/>
    </location>
</feature>
<dbReference type="FunFam" id="3.30.160.60:FF:000698">
    <property type="entry name" value="Zinc finger with KRAB and SCAN domains 7"/>
    <property type="match status" value="1"/>
</dbReference>
<dbReference type="FunFam" id="3.30.160.60:FF:000070">
    <property type="entry name" value="zinc finger protein 689 isoform X1"/>
    <property type="match status" value="1"/>
</dbReference>
<keyword evidence="22" id="KW-1185">Reference proteome</keyword>
<dbReference type="InterPro" id="IPR013087">
    <property type="entry name" value="Znf_C2H2_type"/>
</dbReference>
<reference evidence="21" key="3">
    <citation type="submission" date="2025-09" db="UniProtKB">
        <authorList>
            <consortium name="Ensembl"/>
        </authorList>
    </citation>
    <scope>IDENTIFICATION</scope>
</reference>
<dbReference type="GO" id="GO:0008270">
    <property type="term" value="F:zinc ion binding"/>
    <property type="evidence" value="ECO:0007669"/>
    <property type="project" value="UniProtKB-KW"/>
</dbReference>
<evidence type="ECO:0000256" key="16">
    <source>
        <dbReference type="PROSITE-ProRule" id="PRU00042"/>
    </source>
</evidence>
<keyword evidence="5" id="KW-0479">Metal-binding</keyword>
<keyword evidence="9" id="KW-0832">Ubl conjugation</keyword>
<protein>
    <recommendedName>
        <fullName evidence="14">Zinc finger and SCAN domain-containing protein 12</fullName>
    </recommendedName>
    <alternativeName>
        <fullName evidence="15">Zinc finger protein 96</fullName>
    </alternativeName>
</protein>
<evidence type="ECO:0000256" key="2">
    <source>
        <dbReference type="ARBA" id="ARBA00004123"/>
    </source>
</evidence>
<dbReference type="PROSITE" id="PS50157">
    <property type="entry name" value="ZINC_FINGER_C2H2_2"/>
    <property type="match status" value="10"/>
</dbReference>
<evidence type="ECO:0000256" key="9">
    <source>
        <dbReference type="ARBA" id="ARBA00022843"/>
    </source>
</evidence>
<evidence type="ECO:0000256" key="5">
    <source>
        <dbReference type="ARBA" id="ARBA00022723"/>
    </source>
</evidence>
<feature type="domain" description="C2H2-type" evidence="19">
    <location>
        <begin position="529"/>
        <end position="556"/>
    </location>
</feature>
<keyword evidence="7 16" id="KW-0863">Zinc-finger</keyword>
<dbReference type="PANTHER" id="PTHR24408:SF34">
    <property type="entry name" value="ZINC FINGER PROTEIN 672-RELATED"/>
    <property type="match status" value="1"/>
</dbReference>
<dbReference type="GO" id="GO:0000981">
    <property type="term" value="F:DNA-binding transcription factor activity, RNA polymerase II-specific"/>
    <property type="evidence" value="ECO:0007669"/>
    <property type="project" value="TreeGrafter"/>
</dbReference>
<dbReference type="FunFam" id="3.30.160.60:FF:000005">
    <property type="entry name" value="Zinc finger protein 14 homolog"/>
    <property type="match status" value="1"/>
</dbReference>